<accession>A0A6M0RIZ6</accession>
<dbReference type="GO" id="GO:0008476">
    <property type="term" value="F:protein-tyrosine sulfotransferase activity"/>
    <property type="evidence" value="ECO:0007669"/>
    <property type="project" value="InterPro"/>
</dbReference>
<evidence type="ECO:0000256" key="1">
    <source>
        <dbReference type="ARBA" id="ARBA00022679"/>
    </source>
</evidence>
<organism evidence="2 3">
    <name type="scientific">Adonisia turfae CCMR0081</name>
    <dbReference type="NCBI Taxonomy" id="2292702"/>
    <lineage>
        <taxon>Bacteria</taxon>
        <taxon>Bacillati</taxon>
        <taxon>Cyanobacteriota</taxon>
        <taxon>Adonisia</taxon>
        <taxon>Adonisia turfae</taxon>
    </lineage>
</organism>
<reference evidence="2 3" key="1">
    <citation type="journal article" date="2020" name="Microb. Ecol.">
        <title>Ecogenomics of the Marine Benthic Filamentous Cyanobacterium Adonisia.</title>
        <authorList>
            <person name="Walter J.M."/>
            <person name="Coutinho F.H."/>
            <person name="Leomil L."/>
            <person name="Hargreaves P.I."/>
            <person name="Campeao M.E."/>
            <person name="Vieira V.V."/>
            <person name="Silva B.S."/>
            <person name="Fistarol G.O."/>
            <person name="Salomon P.S."/>
            <person name="Sawabe T."/>
            <person name="Mino S."/>
            <person name="Hosokawa M."/>
            <person name="Miyashita H."/>
            <person name="Maruyama F."/>
            <person name="van Verk M.C."/>
            <person name="Dutilh B.E."/>
            <person name="Thompson C.C."/>
            <person name="Thompson F.L."/>
        </authorList>
    </citation>
    <scope>NUCLEOTIDE SEQUENCE [LARGE SCALE GENOMIC DNA]</scope>
    <source>
        <strain evidence="2 3">CCMR0081</strain>
    </source>
</reference>
<dbReference type="PANTHER" id="PTHR12788">
    <property type="entry name" value="PROTEIN-TYROSINE SULFOTRANSFERASE 2"/>
    <property type="match status" value="1"/>
</dbReference>
<evidence type="ECO:0000313" key="3">
    <source>
        <dbReference type="Proteomes" id="UP000481033"/>
    </source>
</evidence>
<dbReference type="Proteomes" id="UP000481033">
    <property type="component" value="Unassembled WGS sequence"/>
</dbReference>
<keyword evidence="3" id="KW-1185">Reference proteome</keyword>
<dbReference type="EMBL" id="QXHD01000004">
    <property type="protein sequence ID" value="NEZ56157.1"/>
    <property type="molecule type" value="Genomic_DNA"/>
</dbReference>
<dbReference type="SUPFAM" id="SSF52540">
    <property type="entry name" value="P-loop containing nucleoside triphosphate hydrolases"/>
    <property type="match status" value="1"/>
</dbReference>
<protein>
    <submittedName>
        <fullName evidence="2">Sulfotransferase</fullName>
    </submittedName>
</protein>
<dbReference type="InterPro" id="IPR027417">
    <property type="entry name" value="P-loop_NTPase"/>
</dbReference>
<keyword evidence="1 2" id="KW-0808">Transferase</keyword>
<sequence>MKNFSEVTTSKMTSIPHDMVEPIRWFNLLVWARQTVSVDRKNYHKKKRPVSTTRLWHWLFPNLSRPIFIVGSPRSGTTFLGSCIGQLPELSYHFEPVATKSAARYIHTQAWSFDKAKFFYQLVYAWLMRLHGDGDLRFAEKTPRNCFLIDFLYQAFPDAQFIHIIRDGRDAALSHSKKPWLQAASANSDKRESSGYRHGPYARFWVEPERVKEFESTSDIHRCIWAWRRHVSSILEQAQALPADQYYELRYEDLVSQPQQAAQKLLNYLGIESSVSSQTLYEAFSQAKATSVGGWEREFAEEQHQQVNQEAGSLLRQLGYAH</sequence>
<dbReference type="InterPro" id="IPR026634">
    <property type="entry name" value="TPST-like"/>
</dbReference>
<proteinExistence type="predicted"/>
<evidence type="ECO:0000313" key="2">
    <source>
        <dbReference type="EMBL" id="NEZ56157.1"/>
    </source>
</evidence>
<dbReference type="AlphaFoldDB" id="A0A6M0RIZ6"/>
<name>A0A6M0RIZ6_9CYAN</name>
<dbReference type="PANTHER" id="PTHR12788:SF10">
    <property type="entry name" value="PROTEIN-TYROSINE SULFOTRANSFERASE"/>
    <property type="match status" value="1"/>
</dbReference>
<comment type="caution">
    <text evidence="2">The sequence shown here is derived from an EMBL/GenBank/DDBJ whole genome shotgun (WGS) entry which is preliminary data.</text>
</comment>
<dbReference type="Pfam" id="PF13469">
    <property type="entry name" value="Sulfotransfer_3"/>
    <property type="match status" value="1"/>
</dbReference>
<dbReference type="Gene3D" id="3.40.50.300">
    <property type="entry name" value="P-loop containing nucleotide triphosphate hydrolases"/>
    <property type="match status" value="1"/>
</dbReference>
<gene>
    <name evidence="2" type="ORF">DXZ20_10815</name>
</gene>
<dbReference type="RefSeq" id="WP_163698115.1">
    <property type="nucleotide sequence ID" value="NZ_QXHD01000004.1"/>
</dbReference>